<dbReference type="InterPro" id="IPR014001">
    <property type="entry name" value="Helicase_ATP-bd"/>
</dbReference>
<dbReference type="GO" id="GO:0006310">
    <property type="term" value="P:DNA recombination"/>
    <property type="evidence" value="ECO:0007669"/>
    <property type="project" value="InterPro"/>
</dbReference>
<dbReference type="SMART" id="SM00490">
    <property type="entry name" value="HELICc"/>
    <property type="match status" value="1"/>
</dbReference>
<dbReference type="NCBIfam" id="TIGR00614">
    <property type="entry name" value="recQ_fam"/>
    <property type="match status" value="1"/>
</dbReference>
<dbReference type="PROSITE" id="PS51192">
    <property type="entry name" value="HELICASE_ATP_BIND_1"/>
    <property type="match status" value="1"/>
</dbReference>
<dbReference type="InterPro" id="IPR002464">
    <property type="entry name" value="DNA/RNA_helicase_DEAH_CS"/>
</dbReference>
<dbReference type="GO" id="GO:0005737">
    <property type="term" value="C:cytoplasm"/>
    <property type="evidence" value="ECO:0007669"/>
    <property type="project" value="TreeGrafter"/>
</dbReference>
<name>A0A6N8CQM6_9BACI</name>
<dbReference type="EMBL" id="WNHB01000005">
    <property type="protein sequence ID" value="MTT31245.1"/>
    <property type="molecule type" value="Genomic_DNA"/>
</dbReference>
<evidence type="ECO:0000256" key="4">
    <source>
        <dbReference type="ARBA" id="ARBA00022840"/>
    </source>
</evidence>
<dbReference type="RefSeq" id="WP_155217189.1">
    <property type="nucleotide sequence ID" value="NZ_WNHB01000005.1"/>
</dbReference>
<evidence type="ECO:0000256" key="6">
    <source>
        <dbReference type="ARBA" id="ARBA00044535"/>
    </source>
</evidence>
<organism evidence="10 11">
    <name type="scientific">Terrilactibacillus tamarindi</name>
    <dbReference type="NCBI Taxonomy" id="2599694"/>
    <lineage>
        <taxon>Bacteria</taxon>
        <taxon>Bacillati</taxon>
        <taxon>Bacillota</taxon>
        <taxon>Bacilli</taxon>
        <taxon>Bacillales</taxon>
        <taxon>Bacillaceae</taxon>
        <taxon>Terrilactibacillus</taxon>
    </lineage>
</organism>
<dbReference type="InterPro" id="IPR027417">
    <property type="entry name" value="P-loop_NTPase"/>
</dbReference>
<dbReference type="InterPro" id="IPR032284">
    <property type="entry name" value="RecQ_Zn-bd"/>
</dbReference>
<evidence type="ECO:0000313" key="10">
    <source>
        <dbReference type="EMBL" id="MTT31245.1"/>
    </source>
</evidence>
<dbReference type="FunFam" id="3.40.50.300:FF:001389">
    <property type="entry name" value="ATP-dependent DNA helicase RecQ"/>
    <property type="match status" value="1"/>
</dbReference>
<sequence length="498" mass="58273">MLETLLKEKFGYSSFRQGQKEIIDSIIHRRHVFAVLPTGSGKSICYLLPGYVMEGLVIIVTPLLSLMEDQCEQLRAHGEKRVKALNSFLSYQEKDRILGQLRDLKYLFVSPEMLQNKKLLNQLAKIKLALFVVDEAHCISEWGHEFRTDYLKLANIRHTLGTAPCLALTATANDHVKRDIIKQLDMEECDQYIYPIDRKNISIAVKKCETINEKIEEAISIIKMVHLPGILYCGSRAWTEQLTSIIQVRTHYRVAYYHGGMTSEDRILIQRQFIDGELDLIVCTNAFGMGINKSNVRLVMHFHYPKHINAYVQEIGRAGRDGKQSLAVLLYCPIDDEIPKHLIDQSYPDDDVLARIFSRIKYENAKLHSDELLKIMQEEGASETAAHFLQYQLVQFPNMDLDMEKVHNKIKSTIHERKQHKWRELNEMKRWIETKRCRREAYLELYNEQVIEKREPCCDHCGLNWDIFRKGKRETRSLEKMDTWEERLQKLLNNHLKV</sequence>
<proteinExistence type="predicted"/>
<dbReference type="PANTHER" id="PTHR13710:SF84">
    <property type="entry name" value="ATP-DEPENDENT DNA HELICASE RECS-RELATED"/>
    <property type="match status" value="1"/>
</dbReference>
<evidence type="ECO:0000256" key="7">
    <source>
        <dbReference type="ARBA" id="ARBA00044550"/>
    </source>
</evidence>
<keyword evidence="1" id="KW-0547">Nucleotide-binding</keyword>
<keyword evidence="5" id="KW-0238">DNA-binding</keyword>
<feature type="domain" description="Helicase ATP-binding" evidence="8">
    <location>
        <begin position="23"/>
        <end position="190"/>
    </location>
</feature>
<dbReference type="SMART" id="SM00487">
    <property type="entry name" value="DEXDc"/>
    <property type="match status" value="1"/>
</dbReference>
<gene>
    <name evidence="10" type="ORF">GMB86_04340</name>
</gene>
<dbReference type="Proteomes" id="UP000440978">
    <property type="component" value="Unassembled WGS sequence"/>
</dbReference>
<dbReference type="GO" id="GO:0030894">
    <property type="term" value="C:replisome"/>
    <property type="evidence" value="ECO:0007669"/>
    <property type="project" value="TreeGrafter"/>
</dbReference>
<evidence type="ECO:0000256" key="3">
    <source>
        <dbReference type="ARBA" id="ARBA00022806"/>
    </source>
</evidence>
<dbReference type="OrthoDB" id="9763310at2"/>
<dbReference type="PANTHER" id="PTHR13710">
    <property type="entry name" value="DNA HELICASE RECQ FAMILY MEMBER"/>
    <property type="match status" value="1"/>
</dbReference>
<dbReference type="SUPFAM" id="SSF52540">
    <property type="entry name" value="P-loop containing nucleoside triphosphate hydrolases"/>
    <property type="match status" value="1"/>
</dbReference>
<dbReference type="GO" id="GO:0003677">
    <property type="term" value="F:DNA binding"/>
    <property type="evidence" value="ECO:0007669"/>
    <property type="project" value="UniProtKB-KW"/>
</dbReference>
<dbReference type="Pfam" id="PF16124">
    <property type="entry name" value="RecQ_Zn_bind"/>
    <property type="match status" value="1"/>
</dbReference>
<evidence type="ECO:0000259" key="8">
    <source>
        <dbReference type="PROSITE" id="PS51192"/>
    </source>
</evidence>
<reference evidence="10 11" key="1">
    <citation type="submission" date="2019-11" db="EMBL/GenBank/DDBJ databases">
        <title>Terrilactibacillus tamarindus sp. nov. BCM23-1 isolated from bark of Tamarindus indica.</title>
        <authorList>
            <person name="Kingkaew E."/>
            <person name="Tanasupawat S."/>
        </authorList>
    </citation>
    <scope>NUCLEOTIDE SEQUENCE [LARGE SCALE GENOMIC DNA]</scope>
    <source>
        <strain evidence="10 11">BCM23-1</strain>
    </source>
</reference>
<dbReference type="PROSITE" id="PS51194">
    <property type="entry name" value="HELICASE_CTER"/>
    <property type="match status" value="1"/>
</dbReference>
<protein>
    <recommendedName>
        <fullName evidence="6">ATP-dependent DNA helicase RecQ</fullName>
    </recommendedName>
    <alternativeName>
        <fullName evidence="7">DNA 3'-5' helicase RecQ</fullName>
    </alternativeName>
</protein>
<dbReference type="Pfam" id="PF00271">
    <property type="entry name" value="Helicase_C"/>
    <property type="match status" value="1"/>
</dbReference>
<dbReference type="GO" id="GO:0016787">
    <property type="term" value="F:hydrolase activity"/>
    <property type="evidence" value="ECO:0007669"/>
    <property type="project" value="UniProtKB-KW"/>
</dbReference>
<dbReference type="CDD" id="cd17920">
    <property type="entry name" value="DEXHc_RecQ"/>
    <property type="match status" value="1"/>
</dbReference>
<evidence type="ECO:0000313" key="11">
    <source>
        <dbReference type="Proteomes" id="UP000440978"/>
    </source>
</evidence>
<dbReference type="GO" id="GO:0043138">
    <property type="term" value="F:3'-5' DNA helicase activity"/>
    <property type="evidence" value="ECO:0007669"/>
    <property type="project" value="TreeGrafter"/>
</dbReference>
<dbReference type="GO" id="GO:0043590">
    <property type="term" value="C:bacterial nucleoid"/>
    <property type="evidence" value="ECO:0007669"/>
    <property type="project" value="TreeGrafter"/>
</dbReference>
<accession>A0A6N8CQM6</accession>
<dbReference type="GO" id="GO:0009378">
    <property type="term" value="F:four-way junction helicase activity"/>
    <property type="evidence" value="ECO:0007669"/>
    <property type="project" value="TreeGrafter"/>
</dbReference>
<keyword evidence="3 10" id="KW-0347">Helicase</keyword>
<dbReference type="InterPro" id="IPR001650">
    <property type="entry name" value="Helicase_C-like"/>
</dbReference>
<dbReference type="InterPro" id="IPR011545">
    <property type="entry name" value="DEAD/DEAH_box_helicase_dom"/>
</dbReference>
<dbReference type="GO" id="GO:0006281">
    <property type="term" value="P:DNA repair"/>
    <property type="evidence" value="ECO:0007669"/>
    <property type="project" value="TreeGrafter"/>
</dbReference>
<dbReference type="Gene3D" id="3.40.50.300">
    <property type="entry name" value="P-loop containing nucleotide triphosphate hydrolases"/>
    <property type="match status" value="2"/>
</dbReference>
<keyword evidence="4" id="KW-0067">ATP-binding</keyword>
<keyword evidence="2 10" id="KW-0378">Hydrolase</keyword>
<evidence type="ECO:0000256" key="1">
    <source>
        <dbReference type="ARBA" id="ARBA00022741"/>
    </source>
</evidence>
<evidence type="ECO:0000256" key="5">
    <source>
        <dbReference type="ARBA" id="ARBA00023125"/>
    </source>
</evidence>
<keyword evidence="11" id="KW-1185">Reference proteome</keyword>
<evidence type="ECO:0000256" key="2">
    <source>
        <dbReference type="ARBA" id="ARBA00022801"/>
    </source>
</evidence>
<dbReference type="InterPro" id="IPR004589">
    <property type="entry name" value="DNA_helicase_ATP-dep_RecQ"/>
</dbReference>
<dbReference type="AlphaFoldDB" id="A0A6N8CQM6"/>
<dbReference type="PROSITE" id="PS00690">
    <property type="entry name" value="DEAH_ATP_HELICASE"/>
    <property type="match status" value="1"/>
</dbReference>
<comment type="caution">
    <text evidence="10">The sequence shown here is derived from an EMBL/GenBank/DDBJ whole genome shotgun (WGS) entry which is preliminary data.</text>
</comment>
<feature type="domain" description="Helicase C-terminal" evidence="9">
    <location>
        <begin position="214"/>
        <end position="380"/>
    </location>
</feature>
<dbReference type="Pfam" id="PF00270">
    <property type="entry name" value="DEAD"/>
    <property type="match status" value="1"/>
</dbReference>
<evidence type="ECO:0000259" key="9">
    <source>
        <dbReference type="PROSITE" id="PS51194"/>
    </source>
</evidence>
<dbReference type="GO" id="GO:0005524">
    <property type="term" value="F:ATP binding"/>
    <property type="evidence" value="ECO:0007669"/>
    <property type="project" value="UniProtKB-KW"/>
</dbReference>